<accession>A0A6G0YSC2</accession>
<reference evidence="2 3" key="1">
    <citation type="submission" date="2019-08" db="EMBL/GenBank/DDBJ databases">
        <title>Whole genome of Aphis craccivora.</title>
        <authorList>
            <person name="Voronova N.V."/>
            <person name="Shulinski R.S."/>
            <person name="Bandarenka Y.V."/>
            <person name="Zhorov D.G."/>
            <person name="Warner D."/>
        </authorList>
    </citation>
    <scope>NUCLEOTIDE SEQUENCE [LARGE SCALE GENOMIC DNA]</scope>
    <source>
        <strain evidence="2">180601</strain>
        <tissue evidence="2">Whole Body</tissue>
    </source>
</reference>
<proteinExistence type="predicted"/>
<keyword evidence="3" id="KW-1185">Reference proteome</keyword>
<dbReference type="AlphaFoldDB" id="A0A6G0YSC2"/>
<dbReference type="EMBL" id="VUJU01002640">
    <property type="protein sequence ID" value="KAF0760550.1"/>
    <property type="molecule type" value="Genomic_DNA"/>
</dbReference>
<dbReference type="Proteomes" id="UP000478052">
    <property type="component" value="Unassembled WGS sequence"/>
</dbReference>
<evidence type="ECO:0000313" key="3">
    <source>
        <dbReference type="Proteomes" id="UP000478052"/>
    </source>
</evidence>
<keyword evidence="1" id="KW-1133">Transmembrane helix</keyword>
<keyword evidence="1" id="KW-0812">Transmembrane</keyword>
<feature type="transmembrane region" description="Helical" evidence="1">
    <location>
        <begin position="35"/>
        <end position="53"/>
    </location>
</feature>
<evidence type="ECO:0000256" key="1">
    <source>
        <dbReference type="SAM" id="Phobius"/>
    </source>
</evidence>
<name>A0A6G0YSC2_APHCR</name>
<protein>
    <submittedName>
        <fullName evidence="2">Uncharacterized protein</fullName>
    </submittedName>
</protein>
<comment type="caution">
    <text evidence="2">The sequence shown here is derived from an EMBL/GenBank/DDBJ whole genome shotgun (WGS) entry which is preliminary data.</text>
</comment>
<evidence type="ECO:0000313" key="2">
    <source>
        <dbReference type="EMBL" id="KAF0760550.1"/>
    </source>
</evidence>
<organism evidence="2 3">
    <name type="scientific">Aphis craccivora</name>
    <name type="common">Cowpea aphid</name>
    <dbReference type="NCBI Taxonomy" id="307492"/>
    <lineage>
        <taxon>Eukaryota</taxon>
        <taxon>Metazoa</taxon>
        <taxon>Ecdysozoa</taxon>
        <taxon>Arthropoda</taxon>
        <taxon>Hexapoda</taxon>
        <taxon>Insecta</taxon>
        <taxon>Pterygota</taxon>
        <taxon>Neoptera</taxon>
        <taxon>Paraneoptera</taxon>
        <taxon>Hemiptera</taxon>
        <taxon>Sternorrhyncha</taxon>
        <taxon>Aphidomorpha</taxon>
        <taxon>Aphidoidea</taxon>
        <taxon>Aphididae</taxon>
        <taxon>Aphidini</taxon>
        <taxon>Aphis</taxon>
        <taxon>Aphis</taxon>
    </lineage>
</organism>
<keyword evidence="1" id="KW-0472">Membrane</keyword>
<sequence>MENCVNFLLQNLIESYLLSCAVYNMYELLYILQSYYILMLINLLGHISSIIIYSNDRDNTCRYHVLLMKLIRNHLLDQYDLYYQMNSSIEIQSMILNLHIKHILVKGSGRMDVRIACNYYQILFLRGKYNWRDVRTSEMISLIDQWFDLWNTQ</sequence>
<gene>
    <name evidence="2" type="ORF">FWK35_00009935</name>
</gene>